<dbReference type="STRING" id="1664694.A0A0N1GXB2"/>
<sequence>MTGSWMQRVLETVRPRGGRYTLLTDDTSSSEQQKSLRYRRLARIAIFIVPIWLILLFINYHHPLRRPATQTQSSGPEASFVHFLLSATAGTTSFCRTLYSAGALNYPTPRIINWDATFKDRHRPDKGESLGKIDAVLDFLKKLDGAHDDELVLIADGYDTWFQLRPEVLLERYHAINERARQRIWPRYGLKYYQSIVFSAQRHCEDADDDSCACSLAPPSPLSDSVYGDLTDQPTDDIMNQHVYMRPRYLNTGMTIGPAGKVRNLYEYAHQKMEDNATHYITDRQVFSEIFGEQEYFREMVMANSSRVPEGELANDPRNGHISGDKIELDCDQCQFEIGLDYLGELSMPTIYSEAHIVQINPNSTSTLKLPEDIRTSTPPYWTPDYSGTRPPLPFTPWSDLPLRTDRSTHTIPAAIHYHREAPTNDTASAWSKQWYHSDLRPLLDGHAKSFRMPFAVLHDQPKIGVTHEYWGPLDGYGGVRIHHEGDLGGEWRQWDELCGSDEIGREVFGDGKDRYENPVYFLYWDAEKQNSQLDRWIERVEGERTAGVL</sequence>
<dbReference type="OrthoDB" id="422736at2759"/>
<keyword evidence="1" id="KW-0812">Transmembrane</keyword>
<dbReference type="GeneID" id="28735654"/>
<protein>
    <submittedName>
        <fullName evidence="2">Uncharacterized protein</fullName>
    </submittedName>
</protein>
<organism evidence="2 3">
    <name type="scientific">Cyphellophora attinorum</name>
    <dbReference type="NCBI Taxonomy" id="1664694"/>
    <lineage>
        <taxon>Eukaryota</taxon>
        <taxon>Fungi</taxon>
        <taxon>Dikarya</taxon>
        <taxon>Ascomycota</taxon>
        <taxon>Pezizomycotina</taxon>
        <taxon>Eurotiomycetes</taxon>
        <taxon>Chaetothyriomycetidae</taxon>
        <taxon>Chaetothyriales</taxon>
        <taxon>Cyphellophoraceae</taxon>
        <taxon>Cyphellophora</taxon>
    </lineage>
</organism>
<dbReference type="VEuPathDB" id="FungiDB:AB675_37"/>
<dbReference type="CDD" id="cd22997">
    <property type="entry name" value="GT_LH"/>
    <property type="match status" value="1"/>
</dbReference>
<keyword evidence="1" id="KW-0472">Membrane</keyword>
<reference evidence="2 3" key="1">
    <citation type="submission" date="2015-06" db="EMBL/GenBank/DDBJ databases">
        <title>Draft genome of the ant-associated black yeast Phialophora attae CBS 131958.</title>
        <authorList>
            <person name="Moreno L.F."/>
            <person name="Stielow B.J."/>
            <person name="de Hoog S."/>
            <person name="Vicente V.A."/>
            <person name="Weiss V.A."/>
            <person name="de Vries M."/>
            <person name="Cruz L.M."/>
            <person name="Souza E.M."/>
        </authorList>
    </citation>
    <scope>NUCLEOTIDE SEQUENCE [LARGE SCALE GENOMIC DNA]</scope>
    <source>
        <strain evidence="2 3">CBS 131958</strain>
    </source>
</reference>
<keyword evidence="3" id="KW-1185">Reference proteome</keyword>
<dbReference type="EMBL" id="LFJN01000051">
    <property type="protein sequence ID" value="KPI34770.1"/>
    <property type="molecule type" value="Genomic_DNA"/>
</dbReference>
<dbReference type="PANTHER" id="PTHR36587">
    <property type="entry name" value="EXPRESSION SITE-ASSOCIATED GENE 3 (ESAG3)-LIKE PROTEIN"/>
    <property type="match status" value="1"/>
</dbReference>
<dbReference type="Proteomes" id="UP000038010">
    <property type="component" value="Unassembled WGS sequence"/>
</dbReference>
<evidence type="ECO:0000313" key="2">
    <source>
        <dbReference type="EMBL" id="KPI34770.1"/>
    </source>
</evidence>
<dbReference type="AlphaFoldDB" id="A0A0N1GXB2"/>
<proteinExistence type="predicted"/>
<gene>
    <name evidence="2" type="ORF">AB675_37</name>
</gene>
<keyword evidence="1" id="KW-1133">Transmembrane helix</keyword>
<dbReference type="RefSeq" id="XP_017994733.1">
    <property type="nucleotide sequence ID" value="XM_018143883.1"/>
</dbReference>
<evidence type="ECO:0000256" key="1">
    <source>
        <dbReference type="SAM" id="Phobius"/>
    </source>
</evidence>
<name>A0A0N1GXB2_9EURO</name>
<comment type="caution">
    <text evidence="2">The sequence shown here is derived from an EMBL/GenBank/DDBJ whole genome shotgun (WGS) entry which is preliminary data.</text>
</comment>
<feature type="transmembrane region" description="Helical" evidence="1">
    <location>
        <begin position="41"/>
        <end position="60"/>
    </location>
</feature>
<dbReference type="PANTHER" id="PTHR36587:SF2">
    <property type="entry name" value="EXPRESSION SITE-ASSOCIATED GENE 3 (ESAG3)-LIKE PROTEIN"/>
    <property type="match status" value="1"/>
</dbReference>
<accession>A0A0N1GXB2</accession>
<evidence type="ECO:0000313" key="3">
    <source>
        <dbReference type="Proteomes" id="UP000038010"/>
    </source>
</evidence>